<dbReference type="GeneID" id="301134805"/>
<dbReference type="EMBL" id="LILB01000001">
    <property type="protein sequence ID" value="KOO51218.1"/>
    <property type="molecule type" value="Genomic_DNA"/>
</dbReference>
<dbReference type="RefSeq" id="WP_053415344.1">
    <property type="nucleotide sequence ID" value="NZ_LILB01000001.1"/>
</dbReference>
<feature type="domain" description="Bacterial Ig" evidence="2">
    <location>
        <begin position="362"/>
        <end position="439"/>
    </location>
</feature>
<comment type="caution">
    <text evidence="3">The sequence shown here is derived from an EMBL/GenBank/DDBJ whole genome shotgun (WGS) entry which is preliminary data.</text>
</comment>
<evidence type="ECO:0000313" key="3">
    <source>
        <dbReference type="EMBL" id="KOO51218.1"/>
    </source>
</evidence>
<dbReference type="InterPro" id="IPR041498">
    <property type="entry name" value="Big_6"/>
</dbReference>
<reference evidence="4" key="1">
    <citation type="submission" date="2015-08" db="EMBL/GenBank/DDBJ databases">
        <title>Fjat-10028 dsm 16317.</title>
        <authorList>
            <person name="Liu B."/>
            <person name="Wang J."/>
            <person name="Zhu Y."/>
            <person name="Liu G."/>
            <person name="Chen Q."/>
            <person name="Chen Z."/>
            <person name="Lan J."/>
            <person name="Che J."/>
            <person name="Ge C."/>
            <person name="Shi H."/>
            <person name="Pan Z."/>
            <person name="Liu X."/>
        </authorList>
    </citation>
    <scope>NUCLEOTIDE SEQUENCE [LARGE SCALE GENOMIC DNA]</scope>
    <source>
        <strain evidence="4">DSM 16317</strain>
    </source>
</reference>
<dbReference type="InterPro" id="IPR013783">
    <property type="entry name" value="Ig-like_fold"/>
</dbReference>
<feature type="signal peptide" evidence="1">
    <location>
        <begin position="1"/>
        <end position="23"/>
    </location>
</feature>
<gene>
    <name evidence="3" type="ORF">AMD00_01545</name>
</gene>
<dbReference type="STRING" id="263475.AMD00_01545"/>
<accession>A0A0M0LKH8</accession>
<dbReference type="Pfam" id="PF17936">
    <property type="entry name" value="Big_6"/>
    <property type="match status" value="3"/>
</dbReference>
<dbReference type="AlphaFoldDB" id="A0A0M0LKH8"/>
<evidence type="ECO:0000313" key="4">
    <source>
        <dbReference type="Proteomes" id="UP000036867"/>
    </source>
</evidence>
<name>A0A0M0LKH8_9BACL</name>
<keyword evidence="4" id="KW-1185">Reference proteome</keyword>
<dbReference type="NCBIfam" id="NF033510">
    <property type="entry name" value="Ca_tandemer"/>
    <property type="match status" value="2"/>
</dbReference>
<dbReference type="Proteomes" id="UP000036867">
    <property type="component" value="Unassembled WGS sequence"/>
</dbReference>
<dbReference type="SUPFAM" id="SSF48239">
    <property type="entry name" value="Terpenoid cyclases/Protein prenyltransferases"/>
    <property type="match status" value="1"/>
</dbReference>
<sequence>MYTSKWVRKWVAPIGMASLLAFSQLPGQLSTVNAAENTSATVQVPAKDISYKNVLNSTAAFLLQQVPNPSFGDEDYVTDFARASVPVPSKYYETYYNNLVKEVSSKKGKISEDVGKYSKVIIALTAINKDPRNVGGYDLVKSMYDTYLATEEAKKLTNGNKFHFLNAIDTKNYDLSTESKYAEITRTKLVNDLVKDQFKDGSFAWALAYGSDKDSTSMTATTLAPYTKDEKVKAAVEKANDYLGKELGEQAGFYSEWAKGDSPETVSQFIINLTSNQTNPKTDPRFIKGDGNWAVSNLVSFVDSTTGGLKSGLSLKIPNLMSTDQGLRALAAYDRFENDKNRIYDMSDAAESIKFYAVDIAAPVVESIGDSATVVKGKATANATVYIYNNNNLLNKVKADTKGNFSVTIKKQAAGSNIIAISENAEGVRSNNASLVVKDITSPIAATANIVSDQTTSVKGKAEAGSKVTIYNGSKLLASTTASTKGTYSLTIKKQKANSTLKIYVTDAAKNKSKAYTLKVVDKTAPKAPSVKKVTKSNNKVTGTAEKGAKVYVLKGKAAIGKGTVNSKGQFTVKINNQNANTKLTVYAKDKAGNKSNATKVTVKTK</sequence>
<feature type="domain" description="Bacterial Ig" evidence="2">
    <location>
        <begin position="443"/>
        <end position="522"/>
    </location>
</feature>
<evidence type="ECO:0000256" key="1">
    <source>
        <dbReference type="SAM" id="SignalP"/>
    </source>
</evidence>
<keyword evidence="1" id="KW-0732">Signal</keyword>
<dbReference type="InterPro" id="IPR008930">
    <property type="entry name" value="Terpenoid_cyclase/PrenylTrfase"/>
</dbReference>
<dbReference type="PATRIC" id="fig|263475.3.peg.624"/>
<organism evidence="3 4">
    <name type="scientific">Viridibacillus arvi</name>
    <dbReference type="NCBI Taxonomy" id="263475"/>
    <lineage>
        <taxon>Bacteria</taxon>
        <taxon>Bacillati</taxon>
        <taxon>Bacillota</taxon>
        <taxon>Bacilli</taxon>
        <taxon>Bacillales</taxon>
        <taxon>Caryophanaceae</taxon>
        <taxon>Viridibacillus</taxon>
    </lineage>
</organism>
<feature type="chain" id="PRO_5038859061" description="Bacterial Ig domain-containing protein" evidence="1">
    <location>
        <begin position="24"/>
        <end position="606"/>
    </location>
</feature>
<dbReference type="Gene3D" id="2.60.40.10">
    <property type="entry name" value="Immunoglobulins"/>
    <property type="match status" value="3"/>
</dbReference>
<feature type="domain" description="Bacterial Ig" evidence="2">
    <location>
        <begin position="525"/>
        <end position="604"/>
    </location>
</feature>
<evidence type="ECO:0000259" key="2">
    <source>
        <dbReference type="Pfam" id="PF17936"/>
    </source>
</evidence>
<protein>
    <recommendedName>
        <fullName evidence="2">Bacterial Ig domain-containing protein</fullName>
    </recommendedName>
</protein>
<proteinExistence type="predicted"/>